<sequence length="190" mass="19820">MIRRVVTEATRQGGSGVAQDGEPPRTSHSKHTPGFAVSLIWETTADTTVGGDSADPTVTTHSFVPAPGETRALTVAFPPDSVAAGPDFDPAAAGAEQLRILPGLAELFEADAPGMHRTDSVDYCVVLNGNIELDLGDGENAKLAAGDVVVQNGTRHAWRNPGTDPATMLFVLVGAPRITQDHENESEGQA</sequence>
<dbReference type="RefSeq" id="WP_345570526.1">
    <property type="nucleotide sequence ID" value="NZ_BAAAZX010000037.1"/>
</dbReference>
<reference evidence="4" key="1">
    <citation type="journal article" date="2019" name="Int. J. Syst. Evol. Microbiol.">
        <title>The Global Catalogue of Microorganisms (GCM) 10K type strain sequencing project: providing services to taxonomists for standard genome sequencing and annotation.</title>
        <authorList>
            <consortium name="The Broad Institute Genomics Platform"/>
            <consortium name="The Broad Institute Genome Sequencing Center for Infectious Disease"/>
            <person name="Wu L."/>
            <person name="Ma J."/>
        </authorList>
    </citation>
    <scope>NUCLEOTIDE SEQUENCE [LARGE SCALE GENOMIC DNA]</scope>
    <source>
        <strain evidence="4">JCM 16924</strain>
    </source>
</reference>
<dbReference type="SUPFAM" id="SSF51182">
    <property type="entry name" value="RmlC-like cupins"/>
    <property type="match status" value="1"/>
</dbReference>
<evidence type="ECO:0000256" key="1">
    <source>
        <dbReference type="SAM" id="MobiDB-lite"/>
    </source>
</evidence>
<dbReference type="InterPro" id="IPR047142">
    <property type="entry name" value="OryJ/VirC-like"/>
</dbReference>
<dbReference type="InterPro" id="IPR013096">
    <property type="entry name" value="Cupin_2"/>
</dbReference>
<dbReference type="Gene3D" id="2.60.120.10">
    <property type="entry name" value="Jelly Rolls"/>
    <property type="match status" value="1"/>
</dbReference>
<dbReference type="InterPro" id="IPR014710">
    <property type="entry name" value="RmlC-like_jellyroll"/>
</dbReference>
<dbReference type="CDD" id="cd02231">
    <property type="entry name" value="cupin_BLL6423-like"/>
    <property type="match status" value="1"/>
</dbReference>
<feature type="domain" description="Cupin type-2" evidence="2">
    <location>
        <begin position="114"/>
        <end position="171"/>
    </location>
</feature>
<dbReference type="InterPro" id="IPR011051">
    <property type="entry name" value="RmlC_Cupin_sf"/>
</dbReference>
<gene>
    <name evidence="3" type="ORF">GCM10022232_83170</name>
</gene>
<evidence type="ECO:0000313" key="4">
    <source>
        <dbReference type="Proteomes" id="UP001500456"/>
    </source>
</evidence>
<evidence type="ECO:0000313" key="3">
    <source>
        <dbReference type="EMBL" id="GAA4025110.1"/>
    </source>
</evidence>
<accession>A0ABP7TF28</accession>
<organism evidence="3 4">
    <name type="scientific">Streptomyces plumbiresistens</name>
    <dbReference type="NCBI Taxonomy" id="511811"/>
    <lineage>
        <taxon>Bacteria</taxon>
        <taxon>Bacillati</taxon>
        <taxon>Actinomycetota</taxon>
        <taxon>Actinomycetes</taxon>
        <taxon>Kitasatosporales</taxon>
        <taxon>Streptomycetaceae</taxon>
        <taxon>Streptomyces</taxon>
    </lineage>
</organism>
<dbReference type="Pfam" id="PF07883">
    <property type="entry name" value="Cupin_2"/>
    <property type="match status" value="1"/>
</dbReference>
<protein>
    <submittedName>
        <fullName evidence="3">Cupin domain-containing protein</fullName>
    </submittedName>
</protein>
<comment type="caution">
    <text evidence="3">The sequence shown here is derived from an EMBL/GenBank/DDBJ whole genome shotgun (WGS) entry which is preliminary data.</text>
</comment>
<dbReference type="Proteomes" id="UP001500456">
    <property type="component" value="Unassembled WGS sequence"/>
</dbReference>
<dbReference type="PANTHER" id="PTHR36156">
    <property type="entry name" value="SLR2101 PROTEIN"/>
    <property type="match status" value="1"/>
</dbReference>
<dbReference type="EMBL" id="BAAAZX010000037">
    <property type="protein sequence ID" value="GAA4025110.1"/>
    <property type="molecule type" value="Genomic_DNA"/>
</dbReference>
<name>A0ABP7TF28_9ACTN</name>
<evidence type="ECO:0000259" key="2">
    <source>
        <dbReference type="Pfam" id="PF07883"/>
    </source>
</evidence>
<keyword evidence="4" id="KW-1185">Reference proteome</keyword>
<feature type="region of interest" description="Disordered" evidence="1">
    <location>
        <begin position="1"/>
        <end position="33"/>
    </location>
</feature>
<proteinExistence type="predicted"/>
<dbReference type="PANTHER" id="PTHR36156:SF2">
    <property type="entry name" value="CUPIN TYPE-2 DOMAIN-CONTAINING PROTEIN"/>
    <property type="match status" value="1"/>
</dbReference>